<accession>K4I093</accession>
<gene>
    <name evidence="1" type="ORF">8014-B1_0036</name>
</gene>
<organism evidence="1 2">
    <name type="scientific">Lactobacillus phage ATCC8014</name>
    <dbReference type="NCBI Taxonomy" id="2892340"/>
    <lineage>
        <taxon>Viruses</taxon>
        <taxon>Duplodnaviria</taxon>
        <taxon>Heunggongvirae</taxon>
        <taxon>Uroviricota</taxon>
        <taxon>Caudoviricetes</taxon>
        <taxon>Coetzeevirus</taxon>
        <taxon>Coetzeevirus ATCC8014</taxon>
    </lineage>
</organism>
<evidence type="ECO:0000313" key="2">
    <source>
        <dbReference type="Proteomes" id="UP000008671"/>
    </source>
</evidence>
<dbReference type="GeneID" id="14296401"/>
<proteinExistence type="predicted"/>
<dbReference type="Proteomes" id="UP000008671">
    <property type="component" value="Segment"/>
</dbReference>
<evidence type="ECO:0000313" key="1">
    <source>
        <dbReference type="EMBL" id="AFU63043.1"/>
    </source>
</evidence>
<name>K4I093_9CAUD</name>
<dbReference type="KEGG" id="vg:14296401"/>
<dbReference type="EMBL" id="JX486087">
    <property type="protein sequence ID" value="AFU63043.1"/>
    <property type="molecule type" value="Genomic_DNA"/>
</dbReference>
<reference evidence="1 2" key="1">
    <citation type="journal article" date="2012" name="Appl. Environ. Microbiol.">
        <title>Characterization of Two Virulent Phages of Lactobacillus plantarum.</title>
        <authorList>
            <person name="Briggiler Marco M."/>
            <person name="Garneau J.E."/>
            <person name="Tremblay D."/>
            <person name="Quiberoni A."/>
            <person name="Moineau S."/>
        </authorList>
    </citation>
    <scope>NUCLEOTIDE SEQUENCE [LARGE SCALE GENOMIC DNA]</scope>
</reference>
<protein>
    <submittedName>
        <fullName evidence="1">Uncharacterized protein</fullName>
    </submittedName>
</protein>
<dbReference type="RefSeq" id="YP_007236722.1">
    <property type="nucleotide sequence ID" value="NC_019916.1"/>
</dbReference>
<keyword evidence="2" id="KW-1185">Reference proteome</keyword>
<sequence>MILLCDHYYKLVHVYDEIVADGKPEIRRRKVYALICTKCAHYRNVNRRTFDKLNAKQIVKAGFEIKIL</sequence>